<protein>
    <submittedName>
        <fullName evidence="2">Uncharacterized protein</fullName>
    </submittedName>
</protein>
<feature type="compositionally biased region" description="Polar residues" evidence="1">
    <location>
        <begin position="16"/>
        <end position="28"/>
    </location>
</feature>
<reference evidence="2" key="1">
    <citation type="submission" date="2020-08" db="EMBL/GenBank/DDBJ databases">
        <title>Multicomponent nature underlies the extraordinary mechanical properties of spider dragline silk.</title>
        <authorList>
            <person name="Kono N."/>
            <person name="Nakamura H."/>
            <person name="Mori M."/>
            <person name="Yoshida Y."/>
            <person name="Ohtoshi R."/>
            <person name="Malay A.D."/>
            <person name="Moran D.A.P."/>
            <person name="Tomita M."/>
            <person name="Numata K."/>
            <person name="Arakawa K."/>
        </authorList>
    </citation>
    <scope>NUCLEOTIDE SEQUENCE</scope>
</reference>
<name>A0A8X6WLZ0_9ARAC</name>
<evidence type="ECO:0000313" key="2">
    <source>
        <dbReference type="EMBL" id="GFY37150.1"/>
    </source>
</evidence>
<accession>A0A8X6WLZ0</accession>
<dbReference type="EMBL" id="BMAV01000158">
    <property type="protein sequence ID" value="GFY37150.1"/>
    <property type="molecule type" value="Genomic_DNA"/>
</dbReference>
<proteinExistence type="predicted"/>
<feature type="compositionally biased region" description="Polar residues" evidence="1">
    <location>
        <begin position="43"/>
        <end position="52"/>
    </location>
</feature>
<dbReference type="AlphaFoldDB" id="A0A8X6WLZ0"/>
<sequence>MLTFFAKMNRIPKPQELNNARFSRNTGNPEFRKSHSFKDEKNVSSNHNSTFAYPSDMPARNTNTSCSHLFLAIVVQPWIFNIEISKILTKKKECLCERHTFVHLSYLPSIST</sequence>
<evidence type="ECO:0000313" key="3">
    <source>
        <dbReference type="Proteomes" id="UP000886998"/>
    </source>
</evidence>
<feature type="region of interest" description="Disordered" evidence="1">
    <location>
        <begin position="15"/>
        <end position="54"/>
    </location>
</feature>
<evidence type="ECO:0000256" key="1">
    <source>
        <dbReference type="SAM" id="MobiDB-lite"/>
    </source>
</evidence>
<comment type="caution">
    <text evidence="2">The sequence shown here is derived from an EMBL/GenBank/DDBJ whole genome shotgun (WGS) entry which is preliminary data.</text>
</comment>
<gene>
    <name evidence="2" type="ORF">TNIN_427601</name>
</gene>
<organism evidence="2 3">
    <name type="scientific">Trichonephila inaurata madagascariensis</name>
    <dbReference type="NCBI Taxonomy" id="2747483"/>
    <lineage>
        <taxon>Eukaryota</taxon>
        <taxon>Metazoa</taxon>
        <taxon>Ecdysozoa</taxon>
        <taxon>Arthropoda</taxon>
        <taxon>Chelicerata</taxon>
        <taxon>Arachnida</taxon>
        <taxon>Araneae</taxon>
        <taxon>Araneomorphae</taxon>
        <taxon>Entelegynae</taxon>
        <taxon>Araneoidea</taxon>
        <taxon>Nephilidae</taxon>
        <taxon>Trichonephila</taxon>
        <taxon>Trichonephila inaurata</taxon>
    </lineage>
</organism>
<feature type="compositionally biased region" description="Basic and acidic residues" evidence="1">
    <location>
        <begin position="30"/>
        <end position="42"/>
    </location>
</feature>
<dbReference type="Proteomes" id="UP000886998">
    <property type="component" value="Unassembled WGS sequence"/>
</dbReference>
<keyword evidence="3" id="KW-1185">Reference proteome</keyword>